<evidence type="ECO:0000313" key="2">
    <source>
        <dbReference type="Proteomes" id="UP001596972"/>
    </source>
</evidence>
<accession>A0ABW3EIS5</accession>
<keyword evidence="2" id="KW-1185">Reference proteome</keyword>
<dbReference type="EMBL" id="JBHTJA010000001">
    <property type="protein sequence ID" value="MFD0898843.1"/>
    <property type="molecule type" value="Genomic_DNA"/>
</dbReference>
<name>A0ABW3EIS5_9ACTN</name>
<sequence length="160" mass="17629">MAFGLVLSAVLIYVTVTSDPTEGLDYASGDKPEEMRKPVCFSDSGPCPPTGFKWIVPASGVVQTRFAREEIDERTKFRGWVRLDAAMFTKDEVRSCAATVDWSLLADGKPVARGTIKADSEDREVAGRSPREARFVLFTARRTDSLPCSSTLQWVYAGLD</sequence>
<protein>
    <submittedName>
        <fullName evidence="1">Uncharacterized protein</fullName>
    </submittedName>
</protein>
<dbReference type="RefSeq" id="WP_378295636.1">
    <property type="nucleotide sequence ID" value="NZ_JBHTJA010000001.1"/>
</dbReference>
<dbReference type="Proteomes" id="UP001596972">
    <property type="component" value="Unassembled WGS sequence"/>
</dbReference>
<gene>
    <name evidence="1" type="ORF">ACFQ11_00345</name>
</gene>
<organism evidence="1 2">
    <name type="scientific">Actinomadura sediminis</name>
    <dbReference type="NCBI Taxonomy" id="1038904"/>
    <lineage>
        <taxon>Bacteria</taxon>
        <taxon>Bacillati</taxon>
        <taxon>Actinomycetota</taxon>
        <taxon>Actinomycetes</taxon>
        <taxon>Streptosporangiales</taxon>
        <taxon>Thermomonosporaceae</taxon>
        <taxon>Actinomadura</taxon>
    </lineage>
</organism>
<proteinExistence type="predicted"/>
<reference evidence="2" key="1">
    <citation type="journal article" date="2019" name="Int. J. Syst. Evol. Microbiol.">
        <title>The Global Catalogue of Microorganisms (GCM) 10K type strain sequencing project: providing services to taxonomists for standard genome sequencing and annotation.</title>
        <authorList>
            <consortium name="The Broad Institute Genomics Platform"/>
            <consortium name="The Broad Institute Genome Sequencing Center for Infectious Disease"/>
            <person name="Wu L."/>
            <person name="Ma J."/>
        </authorList>
    </citation>
    <scope>NUCLEOTIDE SEQUENCE [LARGE SCALE GENOMIC DNA]</scope>
    <source>
        <strain evidence="2">JCM 31202</strain>
    </source>
</reference>
<comment type="caution">
    <text evidence="1">The sequence shown here is derived from an EMBL/GenBank/DDBJ whole genome shotgun (WGS) entry which is preliminary data.</text>
</comment>
<evidence type="ECO:0000313" key="1">
    <source>
        <dbReference type="EMBL" id="MFD0898843.1"/>
    </source>
</evidence>